<keyword evidence="4" id="KW-0808">Transferase</keyword>
<dbReference type="Pfam" id="PF00069">
    <property type="entry name" value="Pkinase"/>
    <property type="match status" value="2"/>
</dbReference>
<evidence type="ECO:0000256" key="1">
    <source>
        <dbReference type="ARBA" id="ARBA00010886"/>
    </source>
</evidence>
<dbReference type="InterPro" id="IPR011009">
    <property type="entry name" value="Kinase-like_dom_sf"/>
</dbReference>
<comment type="catalytic activity">
    <reaction evidence="9">
        <text>L-seryl-[protein] + ATP = O-phospho-L-seryl-[protein] + ADP + H(+)</text>
        <dbReference type="Rhea" id="RHEA:17989"/>
        <dbReference type="Rhea" id="RHEA-COMP:9863"/>
        <dbReference type="Rhea" id="RHEA-COMP:11604"/>
        <dbReference type="ChEBI" id="CHEBI:15378"/>
        <dbReference type="ChEBI" id="CHEBI:29999"/>
        <dbReference type="ChEBI" id="CHEBI:30616"/>
        <dbReference type="ChEBI" id="CHEBI:83421"/>
        <dbReference type="ChEBI" id="CHEBI:456216"/>
        <dbReference type="EC" id="2.7.11.1"/>
    </reaction>
</comment>
<dbReference type="HOGENOM" id="CLU_000288_63_23_1"/>
<dbReference type="PANTHER" id="PTHR44899:SF10">
    <property type="entry name" value="NIMA-RELATED KINASE 2"/>
    <property type="match status" value="1"/>
</dbReference>
<dbReference type="PANTHER" id="PTHR44899">
    <property type="entry name" value="CAMK FAMILY PROTEIN KINASE"/>
    <property type="match status" value="1"/>
</dbReference>
<dbReference type="InterPro" id="IPR000719">
    <property type="entry name" value="Prot_kinase_dom"/>
</dbReference>
<dbReference type="SUPFAM" id="SSF56112">
    <property type="entry name" value="Protein kinase-like (PK-like)"/>
    <property type="match status" value="1"/>
</dbReference>
<evidence type="ECO:0000256" key="6">
    <source>
        <dbReference type="ARBA" id="ARBA00022777"/>
    </source>
</evidence>
<evidence type="ECO:0000256" key="9">
    <source>
        <dbReference type="ARBA" id="ARBA00048679"/>
    </source>
</evidence>
<keyword evidence="6 14" id="KW-0418">Kinase</keyword>
<evidence type="ECO:0000256" key="8">
    <source>
        <dbReference type="ARBA" id="ARBA00047899"/>
    </source>
</evidence>
<feature type="region of interest" description="Disordered" evidence="12">
    <location>
        <begin position="1"/>
        <end position="21"/>
    </location>
</feature>
<dbReference type="EMBL" id="JH795858">
    <property type="protein sequence ID" value="EJU04149.1"/>
    <property type="molecule type" value="Genomic_DNA"/>
</dbReference>
<keyword evidence="5 10" id="KW-0547">Nucleotide-binding</keyword>
<dbReference type="InterPro" id="IPR008271">
    <property type="entry name" value="Ser/Thr_kinase_AS"/>
</dbReference>
<evidence type="ECO:0000256" key="11">
    <source>
        <dbReference type="RuleBase" id="RU000304"/>
    </source>
</evidence>
<keyword evidence="15" id="KW-1185">Reference proteome</keyword>
<evidence type="ECO:0000256" key="10">
    <source>
        <dbReference type="PROSITE-ProRule" id="PRU10141"/>
    </source>
</evidence>
<sequence>MSARPSATPTPSSTQSSSSALGSPAILTDYEPLEIIGNGSFGIIRKVRRKTDGVLLARKELNFERMTERDRKQIVAEVNILKELQHDNIVRYHDRFVDREHGILYILMEYCGGGDLSGIIKQSRKLKQPVPEDTIWAYLTQLLYALHYCHHPGAPLPGAGGAQGPEAGQIDCREGKQVILHRDLKPENVFLDANGSIKLGDFGLSKAISSSTFANTYVGTPYYMSPELINDSPYDIKSDIWALGCLLYELCAWNPPFHAAQTHQELAVHIRSGRIPPLPKQYSSTLVGVIKSMLSQAVRSKRHGGMPSLCYPFIAARTP</sequence>
<dbReference type="OrthoDB" id="10250725at2759"/>
<dbReference type="PIRSF" id="PIRSF000654">
    <property type="entry name" value="Integrin-linked_kinase"/>
    <property type="match status" value="1"/>
</dbReference>
<dbReference type="PROSITE" id="PS00107">
    <property type="entry name" value="PROTEIN_KINASE_ATP"/>
    <property type="match status" value="1"/>
</dbReference>
<dbReference type="InterPro" id="IPR017441">
    <property type="entry name" value="Protein_kinase_ATP_BS"/>
</dbReference>
<evidence type="ECO:0000256" key="7">
    <source>
        <dbReference type="ARBA" id="ARBA00022840"/>
    </source>
</evidence>
<gene>
    <name evidence="14" type="ORF">DACRYDRAFT_48315</name>
</gene>
<evidence type="ECO:0000256" key="4">
    <source>
        <dbReference type="ARBA" id="ARBA00022679"/>
    </source>
</evidence>
<proteinExistence type="inferred from homology"/>
<dbReference type="AlphaFoldDB" id="M5G602"/>
<dbReference type="Gene3D" id="1.10.510.10">
    <property type="entry name" value="Transferase(Phosphotransferase) domain 1"/>
    <property type="match status" value="1"/>
</dbReference>
<dbReference type="PROSITE" id="PS50011">
    <property type="entry name" value="PROTEIN_KINASE_DOM"/>
    <property type="match status" value="1"/>
</dbReference>
<comment type="catalytic activity">
    <reaction evidence="8">
        <text>L-threonyl-[protein] + ATP = O-phospho-L-threonyl-[protein] + ADP + H(+)</text>
        <dbReference type="Rhea" id="RHEA:46608"/>
        <dbReference type="Rhea" id="RHEA-COMP:11060"/>
        <dbReference type="Rhea" id="RHEA-COMP:11605"/>
        <dbReference type="ChEBI" id="CHEBI:15378"/>
        <dbReference type="ChEBI" id="CHEBI:30013"/>
        <dbReference type="ChEBI" id="CHEBI:30616"/>
        <dbReference type="ChEBI" id="CHEBI:61977"/>
        <dbReference type="ChEBI" id="CHEBI:456216"/>
        <dbReference type="EC" id="2.7.11.1"/>
    </reaction>
</comment>
<dbReference type="GO" id="GO:0005524">
    <property type="term" value="F:ATP binding"/>
    <property type="evidence" value="ECO:0007669"/>
    <property type="project" value="UniProtKB-UniRule"/>
</dbReference>
<dbReference type="GO" id="GO:0004674">
    <property type="term" value="F:protein serine/threonine kinase activity"/>
    <property type="evidence" value="ECO:0007669"/>
    <property type="project" value="UniProtKB-KW"/>
</dbReference>
<reference evidence="14 15" key="1">
    <citation type="journal article" date="2012" name="Science">
        <title>The Paleozoic origin of enzymatic lignin decomposition reconstructed from 31 fungal genomes.</title>
        <authorList>
            <person name="Floudas D."/>
            <person name="Binder M."/>
            <person name="Riley R."/>
            <person name="Barry K."/>
            <person name="Blanchette R.A."/>
            <person name="Henrissat B."/>
            <person name="Martinez A.T."/>
            <person name="Otillar R."/>
            <person name="Spatafora J.W."/>
            <person name="Yadav J.S."/>
            <person name="Aerts A."/>
            <person name="Benoit I."/>
            <person name="Boyd A."/>
            <person name="Carlson A."/>
            <person name="Copeland A."/>
            <person name="Coutinho P.M."/>
            <person name="de Vries R.P."/>
            <person name="Ferreira P."/>
            <person name="Findley K."/>
            <person name="Foster B."/>
            <person name="Gaskell J."/>
            <person name="Glotzer D."/>
            <person name="Gorecki P."/>
            <person name="Heitman J."/>
            <person name="Hesse C."/>
            <person name="Hori C."/>
            <person name="Igarashi K."/>
            <person name="Jurgens J.A."/>
            <person name="Kallen N."/>
            <person name="Kersten P."/>
            <person name="Kohler A."/>
            <person name="Kuees U."/>
            <person name="Kumar T.K.A."/>
            <person name="Kuo A."/>
            <person name="LaButti K."/>
            <person name="Larrondo L.F."/>
            <person name="Lindquist E."/>
            <person name="Ling A."/>
            <person name="Lombard V."/>
            <person name="Lucas S."/>
            <person name="Lundell T."/>
            <person name="Martin R."/>
            <person name="McLaughlin D.J."/>
            <person name="Morgenstern I."/>
            <person name="Morin E."/>
            <person name="Murat C."/>
            <person name="Nagy L.G."/>
            <person name="Nolan M."/>
            <person name="Ohm R.A."/>
            <person name="Patyshakuliyeva A."/>
            <person name="Rokas A."/>
            <person name="Ruiz-Duenas F.J."/>
            <person name="Sabat G."/>
            <person name="Salamov A."/>
            <person name="Samejima M."/>
            <person name="Schmutz J."/>
            <person name="Slot J.C."/>
            <person name="St John F."/>
            <person name="Stenlid J."/>
            <person name="Sun H."/>
            <person name="Sun S."/>
            <person name="Syed K."/>
            <person name="Tsang A."/>
            <person name="Wiebenga A."/>
            <person name="Young D."/>
            <person name="Pisabarro A."/>
            <person name="Eastwood D.C."/>
            <person name="Martin F."/>
            <person name="Cullen D."/>
            <person name="Grigoriev I.V."/>
            <person name="Hibbett D.S."/>
        </authorList>
    </citation>
    <scope>NUCLEOTIDE SEQUENCE [LARGE SCALE GENOMIC DNA]</scope>
    <source>
        <strain evidence="14 15">DJM-731 SS1</strain>
    </source>
</reference>
<evidence type="ECO:0000256" key="2">
    <source>
        <dbReference type="ARBA" id="ARBA00012513"/>
    </source>
</evidence>
<dbReference type="InterPro" id="IPR051131">
    <property type="entry name" value="NEK_Ser/Thr_kinase_NIMA"/>
</dbReference>
<dbReference type="STRING" id="1858805.M5G602"/>
<evidence type="ECO:0000256" key="3">
    <source>
        <dbReference type="ARBA" id="ARBA00022527"/>
    </source>
</evidence>
<dbReference type="RefSeq" id="XP_040631043.1">
    <property type="nucleotide sequence ID" value="XM_040774822.1"/>
</dbReference>
<evidence type="ECO:0000313" key="15">
    <source>
        <dbReference type="Proteomes" id="UP000030653"/>
    </source>
</evidence>
<evidence type="ECO:0000313" key="14">
    <source>
        <dbReference type="EMBL" id="EJU04149.1"/>
    </source>
</evidence>
<dbReference type="Gene3D" id="3.30.200.20">
    <property type="entry name" value="Phosphorylase Kinase, domain 1"/>
    <property type="match status" value="2"/>
</dbReference>
<keyword evidence="3 11" id="KW-0723">Serine/threonine-protein kinase</keyword>
<dbReference type="EC" id="2.7.11.1" evidence="2"/>
<dbReference type="FunFam" id="3.30.200.20:FF:000097">
    <property type="entry name" value="Probable serine/threonine-protein kinase nek1"/>
    <property type="match status" value="1"/>
</dbReference>
<feature type="domain" description="Protein kinase" evidence="13">
    <location>
        <begin position="30"/>
        <end position="314"/>
    </location>
</feature>
<name>M5G602_DACPD</name>
<accession>M5G602</accession>
<organism evidence="14 15">
    <name type="scientific">Dacryopinax primogenitus (strain DJM 731)</name>
    <name type="common">Brown rot fungus</name>
    <dbReference type="NCBI Taxonomy" id="1858805"/>
    <lineage>
        <taxon>Eukaryota</taxon>
        <taxon>Fungi</taxon>
        <taxon>Dikarya</taxon>
        <taxon>Basidiomycota</taxon>
        <taxon>Agaricomycotina</taxon>
        <taxon>Dacrymycetes</taxon>
        <taxon>Dacrymycetales</taxon>
        <taxon>Dacrymycetaceae</taxon>
        <taxon>Dacryopinax</taxon>
    </lineage>
</organism>
<dbReference type="PROSITE" id="PS00108">
    <property type="entry name" value="PROTEIN_KINASE_ST"/>
    <property type="match status" value="1"/>
</dbReference>
<dbReference type="SMART" id="SM00220">
    <property type="entry name" value="S_TKc"/>
    <property type="match status" value="1"/>
</dbReference>
<evidence type="ECO:0000256" key="12">
    <source>
        <dbReference type="SAM" id="MobiDB-lite"/>
    </source>
</evidence>
<protein>
    <recommendedName>
        <fullName evidence="2">non-specific serine/threonine protein kinase</fullName>
        <ecNumber evidence="2">2.7.11.1</ecNumber>
    </recommendedName>
</protein>
<dbReference type="CDD" id="cd08217">
    <property type="entry name" value="STKc_Nek2"/>
    <property type="match status" value="1"/>
</dbReference>
<dbReference type="GeneID" id="63689884"/>
<keyword evidence="7 10" id="KW-0067">ATP-binding</keyword>
<comment type="similarity">
    <text evidence="1">Belongs to the protein kinase superfamily. NEK Ser/Thr protein kinase family. NIMA subfamily.</text>
</comment>
<evidence type="ECO:0000259" key="13">
    <source>
        <dbReference type="PROSITE" id="PS50011"/>
    </source>
</evidence>
<evidence type="ECO:0000256" key="5">
    <source>
        <dbReference type="ARBA" id="ARBA00022741"/>
    </source>
</evidence>
<dbReference type="Proteomes" id="UP000030653">
    <property type="component" value="Unassembled WGS sequence"/>
</dbReference>
<dbReference type="OMA" id="SEQMNAH"/>
<feature type="binding site" evidence="10">
    <location>
        <position position="59"/>
    </location>
    <ligand>
        <name>ATP</name>
        <dbReference type="ChEBI" id="CHEBI:30616"/>
    </ligand>
</feature>